<feature type="compositionally biased region" description="Basic and acidic residues" evidence="1">
    <location>
        <begin position="61"/>
        <end position="73"/>
    </location>
</feature>
<evidence type="ECO:0000256" key="1">
    <source>
        <dbReference type="SAM" id="MobiDB-lite"/>
    </source>
</evidence>
<gene>
    <name evidence="2" type="ORF">HNV28_02200</name>
</gene>
<comment type="caution">
    <text evidence="2">The sequence shown here is derived from an EMBL/GenBank/DDBJ whole genome shotgun (WGS) entry which is preliminary data.</text>
</comment>
<dbReference type="PROSITE" id="PS51257">
    <property type="entry name" value="PROKAR_LIPOPROTEIN"/>
    <property type="match status" value="1"/>
</dbReference>
<evidence type="ECO:0008006" key="4">
    <source>
        <dbReference type="Google" id="ProtNLM"/>
    </source>
</evidence>
<accession>A0A7Y4IDK4</accession>
<name>A0A7Y4IDK4_MYXXA</name>
<dbReference type="EMBL" id="JABFNT010000005">
    <property type="protein sequence ID" value="NOJ77179.1"/>
    <property type="molecule type" value="Genomic_DNA"/>
</dbReference>
<protein>
    <recommendedName>
        <fullName evidence="4">Lipoprotein</fullName>
    </recommendedName>
</protein>
<dbReference type="RefSeq" id="WP_140854800.1">
    <property type="nucleotide sequence ID" value="NZ_CP017169.1"/>
</dbReference>
<evidence type="ECO:0000313" key="3">
    <source>
        <dbReference type="Proteomes" id="UP000533080"/>
    </source>
</evidence>
<organism evidence="2 3">
    <name type="scientific">Myxococcus xanthus</name>
    <dbReference type="NCBI Taxonomy" id="34"/>
    <lineage>
        <taxon>Bacteria</taxon>
        <taxon>Pseudomonadati</taxon>
        <taxon>Myxococcota</taxon>
        <taxon>Myxococcia</taxon>
        <taxon>Myxococcales</taxon>
        <taxon>Cystobacterineae</taxon>
        <taxon>Myxococcaceae</taxon>
        <taxon>Myxococcus</taxon>
    </lineage>
</organism>
<feature type="region of interest" description="Disordered" evidence="1">
    <location>
        <begin position="33"/>
        <end position="81"/>
    </location>
</feature>
<dbReference type="Proteomes" id="UP000533080">
    <property type="component" value="Unassembled WGS sequence"/>
</dbReference>
<evidence type="ECO:0000313" key="2">
    <source>
        <dbReference type="EMBL" id="NOJ77179.1"/>
    </source>
</evidence>
<proteinExistence type="predicted"/>
<reference evidence="2 3" key="1">
    <citation type="submission" date="2020-05" db="EMBL/GenBank/DDBJ databases">
        <authorList>
            <person name="Whitworth D."/>
        </authorList>
    </citation>
    <scope>NUCLEOTIDE SEQUENCE [LARGE SCALE GENOMIC DNA]</scope>
    <source>
        <strain evidence="2 3">AM005</strain>
    </source>
</reference>
<dbReference type="AlphaFoldDB" id="A0A7Y4IDK4"/>
<sequence length="221" mass="24838">MKRFTLLLLCTLSVVGCSGPEQYERGVRPITPRAPTFQPHQDAPHRVGQPGHRGHPGVQRGTDRRHFQPRRDGQPQMMASDNDSARAIRLLLSEDAPPAYDGLADSAHQRCWQDVLGIFRQDSSIYSLSSEEVRCIRLLTYYHCGSRHLEAAESGQSGFLNAFPGRYDSDKFEAATMDRAARKVCGGRDRKYMTDRALDVSHAARRYGDDVLGWRRPSAPN</sequence>